<name>A0ABZ0IMN9_9BACT</name>
<feature type="transmembrane region" description="Helical" evidence="1">
    <location>
        <begin position="208"/>
        <end position="224"/>
    </location>
</feature>
<dbReference type="RefSeq" id="WP_317488343.1">
    <property type="nucleotide sequence ID" value="NZ_CP136051.1"/>
</dbReference>
<feature type="transmembrane region" description="Helical" evidence="1">
    <location>
        <begin position="6"/>
        <end position="23"/>
    </location>
</feature>
<feature type="transmembrane region" description="Helical" evidence="1">
    <location>
        <begin position="132"/>
        <end position="154"/>
    </location>
</feature>
<keyword evidence="3" id="KW-1185">Reference proteome</keyword>
<keyword evidence="1" id="KW-0472">Membrane</keyword>
<dbReference type="Proteomes" id="UP001302349">
    <property type="component" value="Chromosome"/>
</dbReference>
<feature type="transmembrane region" description="Helical" evidence="1">
    <location>
        <begin position="186"/>
        <end position="203"/>
    </location>
</feature>
<feature type="transmembrane region" description="Helical" evidence="1">
    <location>
        <begin position="414"/>
        <end position="431"/>
    </location>
</feature>
<keyword evidence="1" id="KW-1133">Transmembrane helix</keyword>
<feature type="transmembrane region" description="Helical" evidence="1">
    <location>
        <begin position="35"/>
        <end position="57"/>
    </location>
</feature>
<reference evidence="2 3" key="1">
    <citation type="journal article" date="2023" name="Microbiol. Resour. Announc.">
        <title>Complete Genome Sequence of Imperialibacter roseus strain P4T.</title>
        <authorList>
            <person name="Tizabi D.R."/>
            <person name="Bachvaroff T."/>
            <person name="Hill R.T."/>
        </authorList>
    </citation>
    <scope>NUCLEOTIDE SEQUENCE [LARGE SCALE GENOMIC DNA]</scope>
    <source>
        <strain evidence="2 3">P4T</strain>
    </source>
</reference>
<sequence>MGLQDLIVTPIYLLLLYALAYWIRPKVTNSDTRKYFIPGLTVKFVGAIALGFVYQFYYGGGDTMNYYNWGAKIVWEAFLDSPTKAISLITAGAEYPADAFQYASRIIFFGDLPSYSIVRVAGLLAIFTLNSYYAISLCFAAISFSGTWALFYALDKYSPWIGKWTALAVLFIPSVFFWGSGILKDTLTFASLGFFIYSLLEIVKWKRVTLLNFIILLGSTYVLYHIKIYIALSLIPGAVLFIYFFYFSRAVKSTVMRILLTPILIVGVLYSMYFAALKLGEDNRKYSLDSMIETARVSAEWLYYVSQVEGGSGYSLGDDDFSPPGLVRKFVPGVWVSLFRPYIWEVRNPVMLLTAIESLVLFGFFSFAFFKVGVISFFSEIFRDPLISFFFVFTMVFCFAIGVSTFNFGSLARYRIPVMPLFAYSIFVIYFKRKRAVR</sequence>
<accession>A0ABZ0IMN9</accession>
<evidence type="ECO:0000313" key="3">
    <source>
        <dbReference type="Proteomes" id="UP001302349"/>
    </source>
</evidence>
<evidence type="ECO:0000256" key="1">
    <source>
        <dbReference type="SAM" id="Phobius"/>
    </source>
</evidence>
<protein>
    <recommendedName>
        <fullName evidence="4">Glycosyltransferase RgtA/B/C/D-like domain-containing protein</fullName>
    </recommendedName>
</protein>
<evidence type="ECO:0008006" key="4">
    <source>
        <dbReference type="Google" id="ProtNLM"/>
    </source>
</evidence>
<feature type="transmembrane region" description="Helical" evidence="1">
    <location>
        <begin position="258"/>
        <end position="276"/>
    </location>
</feature>
<feature type="transmembrane region" description="Helical" evidence="1">
    <location>
        <begin position="386"/>
        <end position="408"/>
    </location>
</feature>
<evidence type="ECO:0000313" key="2">
    <source>
        <dbReference type="EMBL" id="WOK05585.1"/>
    </source>
</evidence>
<dbReference type="EMBL" id="CP136051">
    <property type="protein sequence ID" value="WOK05585.1"/>
    <property type="molecule type" value="Genomic_DNA"/>
</dbReference>
<feature type="transmembrane region" description="Helical" evidence="1">
    <location>
        <begin position="350"/>
        <end position="374"/>
    </location>
</feature>
<organism evidence="2 3">
    <name type="scientific">Imperialibacter roseus</name>
    <dbReference type="NCBI Taxonomy" id="1324217"/>
    <lineage>
        <taxon>Bacteria</taxon>
        <taxon>Pseudomonadati</taxon>
        <taxon>Bacteroidota</taxon>
        <taxon>Cytophagia</taxon>
        <taxon>Cytophagales</taxon>
        <taxon>Flammeovirgaceae</taxon>
        <taxon>Imperialibacter</taxon>
    </lineage>
</organism>
<feature type="transmembrane region" description="Helical" evidence="1">
    <location>
        <begin position="161"/>
        <end position="180"/>
    </location>
</feature>
<feature type="transmembrane region" description="Helical" evidence="1">
    <location>
        <begin position="230"/>
        <end position="246"/>
    </location>
</feature>
<proteinExistence type="predicted"/>
<gene>
    <name evidence="2" type="ORF">RT717_21140</name>
</gene>
<keyword evidence="1" id="KW-0812">Transmembrane</keyword>